<feature type="domain" description="DUF4236" evidence="2">
    <location>
        <begin position="3"/>
        <end position="51"/>
    </location>
</feature>
<dbReference type="EMBL" id="FRCL01000022">
    <property type="protein sequence ID" value="SHN20497.1"/>
    <property type="molecule type" value="Genomic_DNA"/>
</dbReference>
<proteinExistence type="predicted"/>
<reference evidence="4" key="1">
    <citation type="submission" date="2016-11" db="EMBL/GenBank/DDBJ databases">
        <authorList>
            <person name="Varghese N."/>
            <person name="Submissions S."/>
        </authorList>
    </citation>
    <scope>NUCLEOTIDE SEQUENCE [LARGE SCALE GENOMIC DNA]</scope>
    <source>
        <strain evidence="4">CGMCC 1.2749</strain>
    </source>
</reference>
<keyword evidence="1" id="KW-0812">Transmembrane</keyword>
<keyword evidence="1" id="KW-0472">Membrane</keyword>
<keyword evidence="1" id="KW-1133">Transmembrane helix</keyword>
<feature type="transmembrane region" description="Helical" evidence="1">
    <location>
        <begin position="62"/>
        <end position="81"/>
    </location>
</feature>
<dbReference type="RefSeq" id="WP_073211687.1">
    <property type="nucleotide sequence ID" value="NZ_FRCL01000022.1"/>
</dbReference>
<evidence type="ECO:0000256" key="1">
    <source>
        <dbReference type="SAM" id="Phobius"/>
    </source>
</evidence>
<dbReference type="AlphaFoldDB" id="A0A1M7PSS5"/>
<name>A0A1M7PSS5_9FLAO</name>
<dbReference type="InterPro" id="IPR025330">
    <property type="entry name" value="DUF4236"/>
</dbReference>
<dbReference type="OrthoDB" id="983149at2"/>
<accession>A0A1M7PSS5</accession>
<evidence type="ECO:0000313" key="4">
    <source>
        <dbReference type="Proteomes" id="UP000184092"/>
    </source>
</evidence>
<dbReference type="Pfam" id="PF14020">
    <property type="entry name" value="DUF4236"/>
    <property type="match status" value="1"/>
</dbReference>
<protein>
    <recommendedName>
        <fullName evidence="2">DUF4236 domain-containing protein</fullName>
    </recommendedName>
</protein>
<keyword evidence="4" id="KW-1185">Reference proteome</keyword>
<evidence type="ECO:0000259" key="2">
    <source>
        <dbReference type="Pfam" id="PF14020"/>
    </source>
</evidence>
<dbReference type="STRING" id="178356.SAMN05216269_12217"/>
<gene>
    <name evidence="3" type="ORF">SAMN05216269_12217</name>
</gene>
<organism evidence="3 4">
    <name type="scientific">Flavobacterium xinjiangense</name>
    <dbReference type="NCBI Taxonomy" id="178356"/>
    <lineage>
        <taxon>Bacteria</taxon>
        <taxon>Pseudomonadati</taxon>
        <taxon>Bacteroidota</taxon>
        <taxon>Flavobacteriia</taxon>
        <taxon>Flavobacteriales</taxon>
        <taxon>Flavobacteriaceae</taxon>
        <taxon>Flavobacterium</taxon>
    </lineage>
</organism>
<dbReference type="Proteomes" id="UP000184092">
    <property type="component" value="Unassembled WGS sequence"/>
</dbReference>
<evidence type="ECO:0000313" key="3">
    <source>
        <dbReference type="EMBL" id="SHN20497.1"/>
    </source>
</evidence>
<sequence>MGFRFSKRINLGGGLGLNVSKSGISPSLRTKGGTISNKGFSVRTGVPGASFRKSFNSSKSSGCLLTFIIYLGFGIAFYQLFN</sequence>